<evidence type="ECO:0000256" key="2">
    <source>
        <dbReference type="ARBA" id="ARBA00022670"/>
    </source>
</evidence>
<dbReference type="InterPro" id="IPR038178">
    <property type="entry name" value="Kringle_sf"/>
</dbReference>
<dbReference type="InterPro" id="IPR016186">
    <property type="entry name" value="C-type_lectin-like/link_sf"/>
</dbReference>
<keyword evidence="7 12" id="KW-0482">Metalloprotease</keyword>
<feature type="active site" evidence="12">
    <location>
        <position position="188"/>
    </location>
</feature>
<feature type="binding site" evidence="12">
    <location>
        <position position="191"/>
    </location>
    <ligand>
        <name>Zn(2+)</name>
        <dbReference type="ChEBI" id="CHEBI:29105"/>
        <note>catalytic</note>
    </ligand>
</feature>
<dbReference type="InterPro" id="IPR018056">
    <property type="entry name" value="Kringle_CS"/>
</dbReference>
<evidence type="ECO:0000313" key="17">
    <source>
        <dbReference type="EMBL" id="CAD5112625.1"/>
    </source>
</evidence>
<dbReference type="GO" id="GO:0008270">
    <property type="term" value="F:zinc ion binding"/>
    <property type="evidence" value="ECO:0007669"/>
    <property type="project" value="UniProtKB-UniRule"/>
</dbReference>
<evidence type="ECO:0000256" key="1">
    <source>
        <dbReference type="ARBA" id="ARBA00022572"/>
    </source>
</evidence>
<feature type="binding site" evidence="12">
    <location>
        <position position="197"/>
    </location>
    <ligand>
        <name>Zn(2+)</name>
        <dbReference type="ChEBI" id="CHEBI:29105"/>
        <note>catalytic</note>
    </ligand>
</feature>
<dbReference type="SUPFAM" id="SSF56436">
    <property type="entry name" value="C-type lectin-like"/>
    <property type="match status" value="1"/>
</dbReference>
<comment type="caution">
    <text evidence="17">The sequence shown here is derived from an EMBL/GenBank/DDBJ whole genome shotgun (WGS) entry which is preliminary data.</text>
</comment>
<keyword evidence="9" id="KW-1015">Disulfide bond</keyword>
<evidence type="ECO:0000256" key="7">
    <source>
        <dbReference type="ARBA" id="ARBA00023049"/>
    </source>
</evidence>
<keyword evidence="1 11" id="KW-0420">Kringle</keyword>
<dbReference type="Pfam" id="PF01400">
    <property type="entry name" value="Astacin"/>
    <property type="match status" value="1"/>
</dbReference>
<evidence type="ECO:0000256" key="6">
    <source>
        <dbReference type="ARBA" id="ARBA00022833"/>
    </source>
</evidence>
<evidence type="ECO:0000259" key="14">
    <source>
        <dbReference type="PROSITE" id="PS50041"/>
    </source>
</evidence>
<keyword evidence="8" id="KW-0865">Zymogen</keyword>
<feature type="domain" description="C-type lectin" evidence="14">
    <location>
        <begin position="317"/>
        <end position="436"/>
    </location>
</feature>
<keyword evidence="18" id="KW-1185">Reference proteome</keyword>
<evidence type="ECO:0000256" key="9">
    <source>
        <dbReference type="ARBA" id="ARBA00023157"/>
    </source>
</evidence>
<protein>
    <recommendedName>
        <fullName evidence="13">Metalloendopeptidase</fullName>
        <ecNumber evidence="13">3.4.24.-</ecNumber>
    </recommendedName>
</protein>
<evidence type="ECO:0000256" key="11">
    <source>
        <dbReference type="PROSITE-ProRule" id="PRU00121"/>
    </source>
</evidence>
<evidence type="ECO:0000259" key="16">
    <source>
        <dbReference type="PROSITE" id="PS51864"/>
    </source>
</evidence>
<feature type="domain" description="Peptidase M12A" evidence="16">
    <location>
        <begin position="93"/>
        <end position="295"/>
    </location>
</feature>
<dbReference type="AlphaFoldDB" id="A0A7I8VBN4"/>
<dbReference type="GO" id="GO:0006508">
    <property type="term" value="P:proteolysis"/>
    <property type="evidence" value="ECO:0007669"/>
    <property type="project" value="UniProtKB-KW"/>
</dbReference>
<dbReference type="InterPro" id="IPR001506">
    <property type="entry name" value="Peptidase_M12A"/>
</dbReference>
<dbReference type="PROSITE" id="PS50070">
    <property type="entry name" value="KRINGLE_2"/>
    <property type="match status" value="1"/>
</dbReference>
<feature type="signal peptide" evidence="13">
    <location>
        <begin position="1"/>
        <end position="21"/>
    </location>
</feature>
<name>A0A7I8VBN4_9ANNE</name>
<sequence>MKGYLFYHLLSLVLFSHPCWSASTGREWQMNLNICPPILCGPQQSGHNQHEPGQSPFYEGDIVLDKELWLRMKLKRFENLFRGSKRSLDMDRRGIVKTHRLWPNAIVPYKIEGNLGSNVKATILKALKHYEAKTCIRFKKRTRERFYINYVLSAGCWSFIGRTAPKQGTGQALSIGFGCENLGTIVHETGHALGFWHEQSRNDRDKYVKVVKENIATFAKDQFKKRTANESIIDSKGYAYDYLSVMHYGEDYFSKNAQPTLKVIGPGKEFNFKIGQRKGLSNLDIAQLNDIYGCNKRKLLNLQVQTKSSCPKNFVRLSSGCYFFSTEHKNFWDSKRQCKRLNSNLLQIDSNDENNRIRAHLLQNFRKERKFRTGGYRFNREFKWYKNNGQHSTMKYQKWTKGQPKRNTLVYALTKAKDRYVWTTITDGVRYGYICETAAKCKKPLRGRGETYRGKINYSENGVNCQHWSSLYPHKHTLSAYVKSKKYGLGNHNYCRNPKGFRSRPWCFTTKRTRRWQYCQLDSC</sequence>
<dbReference type="PROSITE" id="PS51864">
    <property type="entry name" value="ASTACIN"/>
    <property type="match status" value="1"/>
</dbReference>
<proteinExistence type="predicted"/>
<dbReference type="Proteomes" id="UP000549394">
    <property type="component" value="Unassembled WGS sequence"/>
</dbReference>
<dbReference type="CDD" id="cd00108">
    <property type="entry name" value="KR"/>
    <property type="match status" value="1"/>
</dbReference>
<dbReference type="InterPro" id="IPR000001">
    <property type="entry name" value="Kringle"/>
</dbReference>
<dbReference type="CDD" id="cd00037">
    <property type="entry name" value="CLECT"/>
    <property type="match status" value="1"/>
</dbReference>
<dbReference type="Gene3D" id="3.40.390.10">
    <property type="entry name" value="Collagenase (Catalytic Domain)"/>
    <property type="match status" value="1"/>
</dbReference>
<dbReference type="InterPro" id="IPR006026">
    <property type="entry name" value="Peptidase_Metallo"/>
</dbReference>
<dbReference type="SMART" id="SM00130">
    <property type="entry name" value="KR"/>
    <property type="match status" value="1"/>
</dbReference>
<dbReference type="OrthoDB" id="291007at2759"/>
<accession>A0A7I8VBN4</accession>
<evidence type="ECO:0000256" key="5">
    <source>
        <dbReference type="ARBA" id="ARBA00022801"/>
    </source>
</evidence>
<dbReference type="InterPro" id="IPR024079">
    <property type="entry name" value="MetalloPept_cat_dom_sf"/>
</dbReference>
<dbReference type="SUPFAM" id="SSF57440">
    <property type="entry name" value="Kringle-like"/>
    <property type="match status" value="1"/>
</dbReference>
<dbReference type="CDD" id="cd04280">
    <property type="entry name" value="ZnMc_astacin_like"/>
    <property type="match status" value="1"/>
</dbReference>
<dbReference type="Pfam" id="PF00059">
    <property type="entry name" value="Lectin_C"/>
    <property type="match status" value="1"/>
</dbReference>
<evidence type="ECO:0000256" key="8">
    <source>
        <dbReference type="ARBA" id="ARBA00023145"/>
    </source>
</evidence>
<dbReference type="PRINTS" id="PR00018">
    <property type="entry name" value="KRINGLE"/>
</dbReference>
<dbReference type="Pfam" id="PF00051">
    <property type="entry name" value="Kringle"/>
    <property type="match status" value="1"/>
</dbReference>
<dbReference type="InterPro" id="IPR001304">
    <property type="entry name" value="C-type_lectin-like"/>
</dbReference>
<dbReference type="InterPro" id="IPR013806">
    <property type="entry name" value="Kringle-like"/>
</dbReference>
<keyword evidence="2 12" id="KW-0645">Protease</keyword>
<evidence type="ECO:0000259" key="15">
    <source>
        <dbReference type="PROSITE" id="PS50070"/>
    </source>
</evidence>
<dbReference type="Gene3D" id="3.10.100.10">
    <property type="entry name" value="Mannose-Binding Protein A, subunit A"/>
    <property type="match status" value="1"/>
</dbReference>
<organism evidence="17 18">
    <name type="scientific">Dimorphilus gyrociliatus</name>
    <dbReference type="NCBI Taxonomy" id="2664684"/>
    <lineage>
        <taxon>Eukaryota</taxon>
        <taxon>Metazoa</taxon>
        <taxon>Spiralia</taxon>
        <taxon>Lophotrochozoa</taxon>
        <taxon>Annelida</taxon>
        <taxon>Polychaeta</taxon>
        <taxon>Polychaeta incertae sedis</taxon>
        <taxon>Dinophilidae</taxon>
        <taxon>Dimorphilus</taxon>
    </lineage>
</organism>
<evidence type="ECO:0000256" key="13">
    <source>
        <dbReference type="RuleBase" id="RU361183"/>
    </source>
</evidence>
<comment type="caution">
    <text evidence="11">Lacks conserved residue(s) required for the propagation of feature annotation.</text>
</comment>
<evidence type="ECO:0000256" key="3">
    <source>
        <dbReference type="ARBA" id="ARBA00022723"/>
    </source>
</evidence>
<dbReference type="PRINTS" id="PR00480">
    <property type="entry name" value="ASTACIN"/>
</dbReference>
<evidence type="ECO:0000256" key="4">
    <source>
        <dbReference type="ARBA" id="ARBA00022729"/>
    </source>
</evidence>
<dbReference type="EMBL" id="CAJFCJ010000002">
    <property type="protein sequence ID" value="CAD5112625.1"/>
    <property type="molecule type" value="Genomic_DNA"/>
</dbReference>
<feature type="binding site" evidence="12">
    <location>
        <position position="187"/>
    </location>
    <ligand>
        <name>Zn(2+)</name>
        <dbReference type="ChEBI" id="CHEBI:29105"/>
        <note>catalytic</note>
    </ligand>
</feature>
<keyword evidence="3 12" id="KW-0479">Metal-binding</keyword>
<dbReference type="SUPFAM" id="SSF55486">
    <property type="entry name" value="Metalloproteases ('zincins'), catalytic domain"/>
    <property type="match status" value="1"/>
</dbReference>
<evidence type="ECO:0000256" key="10">
    <source>
        <dbReference type="ARBA" id="ARBA00023180"/>
    </source>
</evidence>
<dbReference type="PROSITE" id="PS00021">
    <property type="entry name" value="KRINGLE_1"/>
    <property type="match status" value="1"/>
</dbReference>
<evidence type="ECO:0000313" key="18">
    <source>
        <dbReference type="Proteomes" id="UP000549394"/>
    </source>
</evidence>
<dbReference type="PANTHER" id="PTHR10127">
    <property type="entry name" value="DISCOIDIN, CUB, EGF, LAMININ , AND ZINC METALLOPROTEASE DOMAIN CONTAINING"/>
    <property type="match status" value="1"/>
</dbReference>
<feature type="chain" id="PRO_5029935132" description="Metalloendopeptidase" evidence="13">
    <location>
        <begin position="22"/>
        <end position="524"/>
    </location>
</feature>
<dbReference type="PROSITE" id="PS50041">
    <property type="entry name" value="C_TYPE_LECTIN_2"/>
    <property type="match status" value="1"/>
</dbReference>
<keyword evidence="4 13" id="KW-0732">Signal</keyword>
<keyword evidence="6 12" id="KW-0862">Zinc</keyword>
<dbReference type="SMART" id="SM00235">
    <property type="entry name" value="ZnMc"/>
    <property type="match status" value="1"/>
</dbReference>
<dbReference type="InterPro" id="IPR034035">
    <property type="entry name" value="Astacin-like_dom"/>
</dbReference>
<keyword evidence="10" id="KW-0325">Glycoprotein</keyword>
<evidence type="ECO:0000256" key="12">
    <source>
        <dbReference type="PROSITE-ProRule" id="PRU01211"/>
    </source>
</evidence>
<dbReference type="SMART" id="SM00034">
    <property type="entry name" value="CLECT"/>
    <property type="match status" value="1"/>
</dbReference>
<comment type="cofactor">
    <cofactor evidence="12 13">
        <name>Zn(2+)</name>
        <dbReference type="ChEBI" id="CHEBI:29105"/>
    </cofactor>
    <text evidence="12 13">Binds 1 zinc ion per subunit.</text>
</comment>
<dbReference type="InterPro" id="IPR016187">
    <property type="entry name" value="CTDL_fold"/>
</dbReference>
<keyword evidence="5 12" id="KW-0378">Hydrolase</keyword>
<feature type="domain" description="Kringle" evidence="15">
    <location>
        <begin position="443"/>
        <end position="524"/>
    </location>
</feature>
<dbReference type="FunFam" id="3.40.390.10:FF:000015">
    <property type="entry name" value="Meprin A subunit"/>
    <property type="match status" value="1"/>
</dbReference>
<dbReference type="GO" id="GO:0004222">
    <property type="term" value="F:metalloendopeptidase activity"/>
    <property type="evidence" value="ECO:0007669"/>
    <property type="project" value="UniProtKB-UniRule"/>
</dbReference>
<reference evidence="17 18" key="1">
    <citation type="submission" date="2020-08" db="EMBL/GenBank/DDBJ databases">
        <authorList>
            <person name="Hejnol A."/>
        </authorList>
    </citation>
    <scope>NUCLEOTIDE SEQUENCE [LARGE SCALE GENOMIC DNA]</scope>
</reference>
<dbReference type="EC" id="3.4.24.-" evidence="13"/>
<dbReference type="PANTHER" id="PTHR10127:SF775">
    <property type="entry name" value="METALLOENDOPEPTIDASE"/>
    <property type="match status" value="1"/>
</dbReference>
<gene>
    <name evidence="17" type="ORF">DGYR_LOCUS1734</name>
</gene>
<dbReference type="Gene3D" id="2.40.20.10">
    <property type="entry name" value="Plasminogen Kringle 4"/>
    <property type="match status" value="1"/>
</dbReference>